<dbReference type="PANTHER" id="PTHR24123">
    <property type="entry name" value="ANKYRIN REPEAT-CONTAINING"/>
    <property type="match status" value="1"/>
</dbReference>
<dbReference type="Gene3D" id="1.25.40.20">
    <property type="entry name" value="Ankyrin repeat-containing domain"/>
    <property type="match status" value="3"/>
</dbReference>
<feature type="repeat" description="ANK" evidence="3">
    <location>
        <begin position="261"/>
        <end position="284"/>
    </location>
</feature>
<feature type="repeat" description="ANK" evidence="3">
    <location>
        <begin position="202"/>
        <end position="231"/>
    </location>
</feature>
<evidence type="ECO:0000256" key="1">
    <source>
        <dbReference type="ARBA" id="ARBA00022737"/>
    </source>
</evidence>
<evidence type="ECO:0000256" key="2">
    <source>
        <dbReference type="ARBA" id="ARBA00023043"/>
    </source>
</evidence>
<dbReference type="PANTHER" id="PTHR24123:SF33">
    <property type="entry name" value="PROTEIN HOS4"/>
    <property type="match status" value="1"/>
</dbReference>
<feature type="domain" description="F-box" evidence="4">
    <location>
        <begin position="19"/>
        <end position="63"/>
    </location>
</feature>
<gene>
    <name evidence="5" type="ORF">C8A03DRAFT_18369</name>
</gene>
<organism evidence="5 6">
    <name type="scientific">Achaetomium macrosporum</name>
    <dbReference type="NCBI Taxonomy" id="79813"/>
    <lineage>
        <taxon>Eukaryota</taxon>
        <taxon>Fungi</taxon>
        <taxon>Dikarya</taxon>
        <taxon>Ascomycota</taxon>
        <taxon>Pezizomycotina</taxon>
        <taxon>Sordariomycetes</taxon>
        <taxon>Sordariomycetidae</taxon>
        <taxon>Sordariales</taxon>
        <taxon>Chaetomiaceae</taxon>
        <taxon>Achaetomium</taxon>
    </lineage>
</organism>
<dbReference type="SUPFAM" id="SSF48403">
    <property type="entry name" value="Ankyrin repeat"/>
    <property type="match status" value="2"/>
</dbReference>
<dbReference type="InterPro" id="IPR051165">
    <property type="entry name" value="Multifunctional_ANK_Repeat"/>
</dbReference>
<dbReference type="PROSITE" id="PS50088">
    <property type="entry name" value="ANK_REPEAT"/>
    <property type="match status" value="4"/>
</dbReference>
<keyword evidence="2 3" id="KW-0040">ANK repeat</keyword>
<dbReference type="InterPro" id="IPR036770">
    <property type="entry name" value="Ankyrin_rpt-contain_sf"/>
</dbReference>
<keyword evidence="6" id="KW-1185">Reference proteome</keyword>
<sequence length="780" mass="88493">MPQENTSASDEMATNPVPRPTMMKLPNETLFHIADYLDECDLAALCRVNRRLAVVTPVLWNKLFDNPSRCKEVLLWAVEVGEHRILQCLLERGVDPNFFYLSSLLRSRLMDVLSAQGRRGMLKPRTDRTLAAESFRSEYCRSSRMRARTHLEREQEGNWDIRFPLERIWDDLPRYIYFPAFAPQLFRLADDLEDPRGFWTWTPLHVAVQRGDDAAVRMLLQHGADINAQCSGLCDCAFPDLAQEDNPDMSVTPSQFRPFWTPLHVAICSGHEPVAELLMSSGASERVGSLVRQPSPLQRKGRLDITALQSAAWLGSVGMCKVFLDKLTSGPVTSQFGNHCLTDRHDRTALLYAAASGNIQTVGKLLLKGGASLLSHYQTHYLRNLTPDQDDKPPLILISDPVRLLCMQYRYDDARWLLNHCRPLSDYTIGSHVLHYTRYLAALCFLRPRAVCNPSSLRVQQDRLFSLTPHDLSRQAREKNKLQEIKESEPHRLSLAKRLLDLGADPNRAEVTEQSTMPIFPPRPSTTFLLMRTPLQLAASCGFAKMVKLLVTRGANPDLIVGQRRAELSELPLMLAVKQALFPGGNIETVQELLKAGASLDDRGDQSVLRVLYNMKPRKSPYGVLGDDWSDWQDWLRIVEMFLSHGAAARTSEGNWQKLLVSGCIPGNLRYCEMLEKARPVSNLSPETRVRMLRTALREMTKRQGASTQDTEMVRWVLRRSLDAQGRLLIPTDILREAQQQAYHHRLNRIFDVIGDFLTQTEAPCVSDLDRQSLVSLLRV</sequence>
<comment type="caution">
    <text evidence="5">The sequence shown here is derived from an EMBL/GenBank/DDBJ whole genome shotgun (WGS) entry which is preliminary data.</text>
</comment>
<protein>
    <recommendedName>
        <fullName evidence="4">F-box domain-containing protein</fullName>
    </recommendedName>
</protein>
<name>A0AAN7C3M8_9PEZI</name>
<reference evidence="5" key="2">
    <citation type="submission" date="2023-05" db="EMBL/GenBank/DDBJ databases">
        <authorList>
            <consortium name="Lawrence Berkeley National Laboratory"/>
            <person name="Steindorff A."/>
            <person name="Hensen N."/>
            <person name="Bonometti L."/>
            <person name="Westerberg I."/>
            <person name="Brannstrom I.O."/>
            <person name="Guillou S."/>
            <person name="Cros-Aarteil S."/>
            <person name="Calhoun S."/>
            <person name="Haridas S."/>
            <person name="Kuo A."/>
            <person name="Mondo S."/>
            <person name="Pangilinan J."/>
            <person name="Riley R."/>
            <person name="Labutti K."/>
            <person name="Andreopoulos B."/>
            <person name="Lipzen A."/>
            <person name="Chen C."/>
            <person name="Yanf M."/>
            <person name="Daum C."/>
            <person name="Ng V."/>
            <person name="Clum A."/>
            <person name="Ohm R."/>
            <person name="Martin F."/>
            <person name="Silar P."/>
            <person name="Natvig D."/>
            <person name="Lalanne C."/>
            <person name="Gautier V."/>
            <person name="Ament-Velasquez S.L."/>
            <person name="Kruys A."/>
            <person name="Hutchinson M.I."/>
            <person name="Powell A.J."/>
            <person name="Barry K."/>
            <person name="Miller A.N."/>
            <person name="Grigoriev I.V."/>
            <person name="Debuchy R."/>
            <person name="Gladieux P."/>
            <person name="Thoren M.H."/>
            <person name="Johannesson H."/>
        </authorList>
    </citation>
    <scope>NUCLEOTIDE SEQUENCE</scope>
    <source>
        <strain evidence="5">CBS 532.94</strain>
    </source>
</reference>
<dbReference type="InterPro" id="IPR002110">
    <property type="entry name" value="Ankyrin_rpt"/>
</dbReference>
<dbReference type="SUPFAM" id="SSF81383">
    <property type="entry name" value="F-box domain"/>
    <property type="match status" value="1"/>
</dbReference>
<evidence type="ECO:0000259" key="4">
    <source>
        <dbReference type="PROSITE" id="PS50181"/>
    </source>
</evidence>
<dbReference type="PROSITE" id="PS50297">
    <property type="entry name" value="ANK_REP_REGION"/>
    <property type="match status" value="4"/>
</dbReference>
<dbReference type="Pfam" id="PF00023">
    <property type="entry name" value="Ank"/>
    <property type="match status" value="3"/>
</dbReference>
<dbReference type="SMART" id="SM00248">
    <property type="entry name" value="ANK"/>
    <property type="match status" value="7"/>
</dbReference>
<proteinExistence type="predicted"/>
<dbReference type="PROSITE" id="PS50181">
    <property type="entry name" value="FBOX"/>
    <property type="match status" value="1"/>
</dbReference>
<feature type="repeat" description="ANK" evidence="3">
    <location>
        <begin position="530"/>
        <end position="562"/>
    </location>
</feature>
<evidence type="ECO:0000313" key="6">
    <source>
        <dbReference type="Proteomes" id="UP001303760"/>
    </source>
</evidence>
<dbReference type="AlphaFoldDB" id="A0AAN7C3M8"/>
<dbReference type="Pfam" id="PF12937">
    <property type="entry name" value="F-box-like"/>
    <property type="match status" value="1"/>
</dbReference>
<keyword evidence="1" id="KW-0677">Repeat</keyword>
<evidence type="ECO:0000256" key="3">
    <source>
        <dbReference type="PROSITE-ProRule" id="PRU00023"/>
    </source>
</evidence>
<dbReference type="Proteomes" id="UP001303760">
    <property type="component" value="Unassembled WGS sequence"/>
</dbReference>
<evidence type="ECO:0000313" key="5">
    <source>
        <dbReference type="EMBL" id="KAK4234793.1"/>
    </source>
</evidence>
<reference evidence="5" key="1">
    <citation type="journal article" date="2023" name="Mol. Phylogenet. Evol.">
        <title>Genome-scale phylogeny and comparative genomics of the fungal order Sordariales.</title>
        <authorList>
            <person name="Hensen N."/>
            <person name="Bonometti L."/>
            <person name="Westerberg I."/>
            <person name="Brannstrom I.O."/>
            <person name="Guillou S."/>
            <person name="Cros-Aarteil S."/>
            <person name="Calhoun S."/>
            <person name="Haridas S."/>
            <person name="Kuo A."/>
            <person name="Mondo S."/>
            <person name="Pangilinan J."/>
            <person name="Riley R."/>
            <person name="LaButti K."/>
            <person name="Andreopoulos B."/>
            <person name="Lipzen A."/>
            <person name="Chen C."/>
            <person name="Yan M."/>
            <person name="Daum C."/>
            <person name="Ng V."/>
            <person name="Clum A."/>
            <person name="Steindorff A."/>
            <person name="Ohm R.A."/>
            <person name="Martin F."/>
            <person name="Silar P."/>
            <person name="Natvig D.O."/>
            <person name="Lalanne C."/>
            <person name="Gautier V."/>
            <person name="Ament-Velasquez S.L."/>
            <person name="Kruys A."/>
            <person name="Hutchinson M.I."/>
            <person name="Powell A.J."/>
            <person name="Barry K."/>
            <person name="Miller A.N."/>
            <person name="Grigoriev I.V."/>
            <person name="Debuchy R."/>
            <person name="Gladieux P."/>
            <person name="Hiltunen Thoren M."/>
            <person name="Johannesson H."/>
        </authorList>
    </citation>
    <scope>NUCLEOTIDE SEQUENCE</scope>
    <source>
        <strain evidence="5">CBS 532.94</strain>
    </source>
</reference>
<dbReference type="InterPro" id="IPR001810">
    <property type="entry name" value="F-box_dom"/>
</dbReference>
<accession>A0AAN7C3M8</accession>
<dbReference type="EMBL" id="MU860327">
    <property type="protein sequence ID" value="KAK4234793.1"/>
    <property type="molecule type" value="Genomic_DNA"/>
</dbReference>
<dbReference type="InterPro" id="IPR036047">
    <property type="entry name" value="F-box-like_dom_sf"/>
</dbReference>
<feature type="repeat" description="ANK" evidence="3">
    <location>
        <begin position="345"/>
        <end position="373"/>
    </location>
</feature>